<dbReference type="AlphaFoldDB" id="A0A3G1L0N1"/>
<dbReference type="EMBL" id="CP017634">
    <property type="protein sequence ID" value="ATW28342.1"/>
    <property type="molecule type" value="Genomic_DNA"/>
</dbReference>
<name>A0A3G1L0N1_FORW1</name>
<evidence type="ECO:0000313" key="1">
    <source>
        <dbReference type="EMBL" id="ATW28342.1"/>
    </source>
</evidence>
<protein>
    <recommendedName>
        <fullName evidence="3">DUF3866 family protein</fullName>
    </recommendedName>
</protein>
<accession>A0A3G1L0N1</accession>
<proteinExistence type="predicted"/>
<sequence>MTQREGFTEIEVQVDEKVEKAVNYDDITGKISKGDRVVLNTTAVRLGLGTGGYHFVQANLTHPVVHMEGPGHIMKLRYTPEQIKVLSIEEEAAGFSEVFNRFQSLDGFPVVIFSLHSALAPIVVSIKLLRPKLKIAYIMTDGGALPVRISHSVYELRNSGLLDMVITSGHTFGGDFETINIYSALITAKEIAGADAAVIGMGPGNVGTGTKWGFSGIQLGESINAVNILGGRPVFCPRISFCDPRARHRGISHHSQTVLSTVALTPAIVVLPYLAEPKNDFLKKQIENNEIEKKHRVIWEHGDRGWEKLQEMSLRVTTMGRGIQEEKDFFLGACASGLYLAKLSRQIGLN</sequence>
<dbReference type="Pfam" id="PF12982">
    <property type="entry name" value="DUF3866"/>
    <property type="match status" value="1"/>
</dbReference>
<keyword evidence="2" id="KW-1185">Reference proteome</keyword>
<dbReference type="OrthoDB" id="3401376at2"/>
<evidence type="ECO:0008006" key="3">
    <source>
        <dbReference type="Google" id="ProtNLM"/>
    </source>
</evidence>
<organism evidence="1 2">
    <name type="scientific">Formimonas warabiya</name>
    <dbReference type="NCBI Taxonomy" id="1761012"/>
    <lineage>
        <taxon>Bacteria</taxon>
        <taxon>Bacillati</taxon>
        <taxon>Bacillota</taxon>
        <taxon>Clostridia</taxon>
        <taxon>Eubacteriales</taxon>
        <taxon>Peptococcaceae</taxon>
        <taxon>Candidatus Formimonas</taxon>
    </lineage>
</organism>
<dbReference type="KEGG" id="fwa:DCMF_04070"/>
<dbReference type="InterPro" id="IPR024479">
    <property type="entry name" value="DUF3866"/>
</dbReference>
<dbReference type="Proteomes" id="UP000323521">
    <property type="component" value="Chromosome"/>
</dbReference>
<gene>
    <name evidence="1" type="ORF">DCMF_04070</name>
</gene>
<reference evidence="1 2" key="1">
    <citation type="submission" date="2016-10" db="EMBL/GenBank/DDBJ databases">
        <title>Complete Genome Sequence of Peptococcaceae strain DCMF.</title>
        <authorList>
            <person name="Edwards R.J."/>
            <person name="Holland S.I."/>
            <person name="Deshpande N.P."/>
            <person name="Wong Y.K."/>
            <person name="Ertan H."/>
            <person name="Manefield M."/>
            <person name="Russell T.L."/>
            <person name="Lee M.J."/>
        </authorList>
    </citation>
    <scope>NUCLEOTIDE SEQUENCE [LARGE SCALE GENOMIC DNA]</scope>
    <source>
        <strain evidence="1 2">DCMF</strain>
    </source>
</reference>
<evidence type="ECO:0000313" key="2">
    <source>
        <dbReference type="Proteomes" id="UP000323521"/>
    </source>
</evidence>